<dbReference type="Gene3D" id="3.10.310.30">
    <property type="match status" value="1"/>
</dbReference>
<dbReference type="Pfam" id="PF01368">
    <property type="entry name" value="DHH"/>
    <property type="match status" value="1"/>
</dbReference>
<dbReference type="InterPro" id="IPR001667">
    <property type="entry name" value="DDH_dom"/>
</dbReference>
<dbReference type="InterPro" id="IPR051319">
    <property type="entry name" value="Oligoribo/pAp-PDE_c-di-AMP_PDE"/>
</dbReference>
<accession>A0A2Z3JJR8</accession>
<dbReference type="Gene3D" id="3.90.1640.10">
    <property type="entry name" value="inorganic pyrophosphatase (n-terminal core)"/>
    <property type="match status" value="1"/>
</dbReference>
<gene>
    <name evidence="3" type="ORF">DKM44_13890</name>
</gene>
<dbReference type="SUPFAM" id="SSF64182">
    <property type="entry name" value="DHH phosphoesterases"/>
    <property type="match status" value="1"/>
</dbReference>
<dbReference type="PANTHER" id="PTHR47618:SF1">
    <property type="entry name" value="BIFUNCTIONAL OLIGORIBONUCLEASE AND PAP PHOSPHATASE NRNA"/>
    <property type="match status" value="1"/>
</dbReference>
<feature type="domain" description="DHHA1" evidence="2">
    <location>
        <begin position="245"/>
        <end position="326"/>
    </location>
</feature>
<dbReference type="OrthoDB" id="9803668at2"/>
<evidence type="ECO:0000259" key="1">
    <source>
        <dbReference type="Pfam" id="PF01368"/>
    </source>
</evidence>
<reference evidence="3 4" key="1">
    <citation type="submission" date="2018-05" db="EMBL/GenBank/DDBJ databases">
        <title>Complete Genome Sequence of Deinococcus sp. strain 17bor-2.</title>
        <authorList>
            <person name="Srinivasan S."/>
        </authorList>
    </citation>
    <scope>NUCLEOTIDE SEQUENCE [LARGE SCALE GENOMIC DNA]</scope>
    <source>
        <strain evidence="3 4">17bor-2</strain>
    </source>
</reference>
<evidence type="ECO:0000259" key="2">
    <source>
        <dbReference type="Pfam" id="PF02272"/>
    </source>
</evidence>
<dbReference type="EMBL" id="CP029494">
    <property type="protein sequence ID" value="AWN24186.1"/>
    <property type="molecule type" value="Genomic_DNA"/>
</dbReference>
<dbReference type="GO" id="GO:0003676">
    <property type="term" value="F:nucleic acid binding"/>
    <property type="evidence" value="ECO:0007669"/>
    <property type="project" value="InterPro"/>
</dbReference>
<dbReference type="Pfam" id="PF02272">
    <property type="entry name" value="DHHA1"/>
    <property type="match status" value="1"/>
</dbReference>
<dbReference type="InterPro" id="IPR038763">
    <property type="entry name" value="DHH_sf"/>
</dbReference>
<dbReference type="Proteomes" id="UP000245368">
    <property type="component" value="Chromosome"/>
</dbReference>
<dbReference type="PANTHER" id="PTHR47618">
    <property type="entry name" value="BIFUNCTIONAL OLIGORIBONUCLEASE AND PAP PHOSPHATASE NRNA"/>
    <property type="match status" value="1"/>
</dbReference>
<dbReference type="InterPro" id="IPR003156">
    <property type="entry name" value="DHHA1_dom"/>
</dbReference>
<dbReference type="RefSeq" id="WP_109827912.1">
    <property type="nucleotide sequence ID" value="NZ_CP029494.1"/>
</dbReference>
<dbReference type="KEGG" id="dez:DKM44_13890"/>
<protein>
    <submittedName>
        <fullName evidence="3">Phosphoesterase</fullName>
    </submittedName>
</protein>
<name>A0A2Z3JJR8_9DEIO</name>
<evidence type="ECO:0000313" key="4">
    <source>
        <dbReference type="Proteomes" id="UP000245368"/>
    </source>
</evidence>
<feature type="domain" description="DDH" evidence="1">
    <location>
        <begin position="29"/>
        <end position="168"/>
    </location>
</feature>
<evidence type="ECO:0000313" key="3">
    <source>
        <dbReference type="EMBL" id="AWN24186.1"/>
    </source>
</evidence>
<dbReference type="AlphaFoldDB" id="A0A2Z3JJR8"/>
<proteinExistence type="predicted"/>
<keyword evidence="4" id="KW-1185">Reference proteome</keyword>
<sequence length="334" mass="35786">MTAQNAAEPRYAELVQEAADRLKSHPGPIVILAHVDPDGDALGSCLGLQRALRAAGKDAQTYLQVPRFLKFLPQEGEVLPALEAWPEGALAAVLDVDNTDMARVAGADLGGFDGEVVNIDHHGTNRRQAAVSLVDPSQAAAAMIVKDVVDALGVPWSAEIATPLLLGTSTDTGSFRFSNTTPQVLRTAADLVECGAELAWINDQLARNPQRYYALLREVLDQMQFSSDGLIVRSHIDEAALQRTQAQWEDVESYVNTIRNADGAELAVMFKDYGERIKLSLRSRGRVSAQNIAVALGGGGHVAAAGASLDARFPEALARFEAAADAELRRVALR</sequence>
<organism evidence="3 4">
    <name type="scientific">Deinococcus irradiatisoli</name>
    <dbReference type="NCBI Taxonomy" id="2202254"/>
    <lineage>
        <taxon>Bacteria</taxon>
        <taxon>Thermotogati</taxon>
        <taxon>Deinococcota</taxon>
        <taxon>Deinococci</taxon>
        <taxon>Deinococcales</taxon>
        <taxon>Deinococcaceae</taxon>
        <taxon>Deinococcus</taxon>
    </lineage>
</organism>